<feature type="domain" description="RNA ligase" evidence="1">
    <location>
        <begin position="185"/>
        <end position="315"/>
    </location>
</feature>
<protein>
    <recommendedName>
        <fullName evidence="1">RNA ligase domain-containing protein</fullName>
    </recommendedName>
</protein>
<dbReference type="Pfam" id="PF21189">
    <property type="entry name" value="PHA02142"/>
    <property type="match status" value="1"/>
</dbReference>
<dbReference type="AlphaFoldDB" id="A0A9W9D036"/>
<dbReference type="OrthoDB" id="17053at2759"/>
<name>A0A9W9D036_9PEZI</name>
<dbReference type="Pfam" id="PF09414">
    <property type="entry name" value="RNA_ligase"/>
    <property type="match status" value="1"/>
</dbReference>
<evidence type="ECO:0000313" key="2">
    <source>
        <dbReference type="EMBL" id="KAJ4394482.1"/>
    </source>
</evidence>
<gene>
    <name evidence="2" type="ORF">N0V93_003700</name>
</gene>
<keyword evidence="3" id="KW-1185">Reference proteome</keyword>
<evidence type="ECO:0000313" key="3">
    <source>
        <dbReference type="Proteomes" id="UP001140453"/>
    </source>
</evidence>
<proteinExistence type="predicted"/>
<comment type="caution">
    <text evidence="2">The sequence shown here is derived from an EMBL/GenBank/DDBJ whole genome shotgun (WGS) entry which is preliminary data.</text>
</comment>
<accession>A0A9W9D036</accession>
<reference evidence="2" key="1">
    <citation type="submission" date="2022-10" db="EMBL/GenBank/DDBJ databases">
        <title>Tapping the CABI collections for fungal endophytes: first genome assemblies for Collariella, Neodidymelliopsis, Ascochyta clinopodiicola, Didymella pomorum, Didymosphaeria variabile, Neocosmospora piperis and Neocucurbitaria cava.</title>
        <authorList>
            <person name="Hill R."/>
        </authorList>
    </citation>
    <scope>NUCLEOTIDE SEQUENCE</scope>
    <source>
        <strain evidence="2">IMI 355082</strain>
    </source>
</reference>
<dbReference type="EMBL" id="JAPEVB010000002">
    <property type="protein sequence ID" value="KAJ4394482.1"/>
    <property type="molecule type" value="Genomic_DNA"/>
</dbReference>
<dbReference type="Proteomes" id="UP001140453">
    <property type="component" value="Unassembled WGS sequence"/>
</dbReference>
<evidence type="ECO:0000259" key="1">
    <source>
        <dbReference type="Pfam" id="PF09414"/>
    </source>
</evidence>
<organism evidence="2 3">
    <name type="scientific">Gnomoniopsis smithogilvyi</name>
    <dbReference type="NCBI Taxonomy" id="1191159"/>
    <lineage>
        <taxon>Eukaryota</taxon>
        <taxon>Fungi</taxon>
        <taxon>Dikarya</taxon>
        <taxon>Ascomycota</taxon>
        <taxon>Pezizomycotina</taxon>
        <taxon>Sordariomycetes</taxon>
        <taxon>Sordariomycetidae</taxon>
        <taxon>Diaporthales</taxon>
        <taxon>Gnomoniaceae</taxon>
        <taxon>Gnomoniopsis</taxon>
    </lineage>
</organism>
<dbReference type="InterPro" id="IPR021122">
    <property type="entry name" value="RNA_ligase_dom_REL/Rnl2"/>
</dbReference>
<sequence>MKTQRKLVTLRTITDVCRLKGARYKGYDVVTIDGGWSVVVFHGAFPRGQLVLFFEIDSFIPATNGRFSWEDSRDMIEFQGIKGFHVRSQMFGKQISQGLVRHITAWPEVKIVMDDLEEEHGNQKAVQIARGMSFEAILGVKKWGIPCGVQGKVLGEVPQFFPRSACERVQNDPTIFTAKHLDTVFQVTENLDGVSMTAYCITKGSKWHHSLPSLPEGSKQETPTTRFGVASAGQDLDERSNDDYWQAAKMTGIPEKLHKIGISNVAVQGELIGSRVNNNSMNFPSDAPPMFIVFQIFEIDRQEYVNAAEVVAWKMPISTLPGFRNPAPKTHSTIPIFG</sequence>